<reference evidence="1 2" key="1">
    <citation type="journal article" date="2016" name="Nat. Commun.">
        <title>Thousands of microbial genomes shed light on interconnected biogeochemical processes in an aquifer system.</title>
        <authorList>
            <person name="Anantharaman K."/>
            <person name="Brown C.T."/>
            <person name="Hug L.A."/>
            <person name="Sharon I."/>
            <person name="Castelle C.J."/>
            <person name="Probst A.J."/>
            <person name="Thomas B.C."/>
            <person name="Singh A."/>
            <person name="Wilkins M.J."/>
            <person name="Karaoz U."/>
            <person name="Brodie E.L."/>
            <person name="Williams K.H."/>
            <person name="Hubbard S.S."/>
            <person name="Banfield J.F."/>
        </authorList>
    </citation>
    <scope>NUCLEOTIDE SEQUENCE [LARGE SCALE GENOMIC DNA]</scope>
</reference>
<dbReference type="EMBL" id="MHRI01000032">
    <property type="protein sequence ID" value="OHA20259.1"/>
    <property type="molecule type" value="Genomic_DNA"/>
</dbReference>
<dbReference type="AlphaFoldDB" id="A0A1G2MAU1"/>
<evidence type="ECO:0000313" key="2">
    <source>
        <dbReference type="Proteomes" id="UP000178121"/>
    </source>
</evidence>
<sequence length="114" mass="13584">MDEYTREVDRFRELLLQYVMFFGEVSLWPENANGRDFLQYFLAIFHRKISDSRSLRELRDCALSIHDLIFACNLTLPKNRKMAWVGFRTLAHLSDLSSFKRIKLEALHAMLQEK</sequence>
<dbReference type="Proteomes" id="UP000178121">
    <property type="component" value="Unassembled WGS sequence"/>
</dbReference>
<proteinExistence type="predicted"/>
<comment type="caution">
    <text evidence="1">The sequence shown here is derived from an EMBL/GenBank/DDBJ whole genome shotgun (WGS) entry which is preliminary data.</text>
</comment>
<organism evidence="1 2">
    <name type="scientific">Candidatus Taylorbacteria bacterium RIFCSPHIGHO2_01_FULL_51_15</name>
    <dbReference type="NCBI Taxonomy" id="1802304"/>
    <lineage>
        <taxon>Bacteria</taxon>
        <taxon>Candidatus Tayloriibacteriota</taxon>
    </lineage>
</organism>
<accession>A0A1G2MAU1</accession>
<protein>
    <submittedName>
        <fullName evidence="1">Uncharacterized protein</fullName>
    </submittedName>
</protein>
<evidence type="ECO:0000313" key="1">
    <source>
        <dbReference type="EMBL" id="OHA20259.1"/>
    </source>
</evidence>
<gene>
    <name evidence="1" type="ORF">A2849_02990</name>
</gene>
<name>A0A1G2MAU1_9BACT</name>